<evidence type="ECO:0000256" key="3">
    <source>
        <dbReference type="ARBA" id="ARBA00022448"/>
    </source>
</evidence>
<dbReference type="Proteomes" id="UP000196331">
    <property type="component" value="Unassembled WGS sequence"/>
</dbReference>
<dbReference type="AlphaFoldDB" id="A0A1R4HMS5"/>
<dbReference type="EMBL" id="FUKM01000002">
    <property type="protein sequence ID" value="SJN08841.1"/>
    <property type="molecule type" value="Genomic_DNA"/>
</dbReference>
<evidence type="ECO:0000256" key="1">
    <source>
        <dbReference type="ARBA" id="ARBA00004651"/>
    </source>
</evidence>
<evidence type="ECO:0000313" key="9">
    <source>
        <dbReference type="EMBL" id="SJN08841.1"/>
    </source>
</evidence>
<feature type="transmembrane region" description="Helical" evidence="8">
    <location>
        <begin position="112"/>
        <end position="132"/>
    </location>
</feature>
<dbReference type="CDD" id="cd06550">
    <property type="entry name" value="TM_ABC_iron-siderophores_like"/>
    <property type="match status" value="1"/>
</dbReference>
<evidence type="ECO:0000256" key="5">
    <source>
        <dbReference type="ARBA" id="ARBA00022692"/>
    </source>
</evidence>
<organism evidence="9 10">
    <name type="scientific">Halomonas citrativorans</name>
    <dbReference type="NCBI Taxonomy" id="2742612"/>
    <lineage>
        <taxon>Bacteria</taxon>
        <taxon>Pseudomonadati</taxon>
        <taxon>Pseudomonadota</taxon>
        <taxon>Gammaproteobacteria</taxon>
        <taxon>Oceanospirillales</taxon>
        <taxon>Halomonadaceae</taxon>
        <taxon>Halomonas</taxon>
    </lineage>
</organism>
<evidence type="ECO:0000313" key="10">
    <source>
        <dbReference type="Proteomes" id="UP000196331"/>
    </source>
</evidence>
<dbReference type="GO" id="GO:0022857">
    <property type="term" value="F:transmembrane transporter activity"/>
    <property type="evidence" value="ECO:0007669"/>
    <property type="project" value="InterPro"/>
</dbReference>
<keyword evidence="7 8" id="KW-0472">Membrane</keyword>
<dbReference type="InterPro" id="IPR037294">
    <property type="entry name" value="ABC_BtuC-like"/>
</dbReference>
<protein>
    <submittedName>
        <fullName evidence="9">ABC-type Fe3+-siderophore transport system, permease 2 component</fullName>
    </submittedName>
</protein>
<evidence type="ECO:0000256" key="6">
    <source>
        <dbReference type="ARBA" id="ARBA00022989"/>
    </source>
</evidence>
<dbReference type="PANTHER" id="PTHR30472">
    <property type="entry name" value="FERRIC ENTEROBACTIN TRANSPORT SYSTEM PERMEASE PROTEIN"/>
    <property type="match status" value="1"/>
</dbReference>
<dbReference type="Gene3D" id="1.10.3470.10">
    <property type="entry name" value="ABC transporter involved in vitamin B12 uptake, BtuC"/>
    <property type="match status" value="1"/>
</dbReference>
<keyword evidence="4" id="KW-1003">Cell membrane</keyword>
<dbReference type="InterPro" id="IPR000522">
    <property type="entry name" value="ABC_transptr_permease_BtuC"/>
</dbReference>
<dbReference type="PANTHER" id="PTHR30472:SF24">
    <property type="entry name" value="FERRIC ENTEROBACTIN TRANSPORT SYSTEM PERMEASE PROTEIN FEPG"/>
    <property type="match status" value="1"/>
</dbReference>
<feature type="transmembrane region" description="Helical" evidence="8">
    <location>
        <begin position="358"/>
        <end position="375"/>
    </location>
</feature>
<gene>
    <name evidence="9" type="ORF">CZ787_00145</name>
</gene>
<feature type="transmembrane region" description="Helical" evidence="8">
    <location>
        <begin position="242"/>
        <end position="262"/>
    </location>
</feature>
<dbReference type="RefSeq" id="WP_087105311.1">
    <property type="nucleotide sequence ID" value="NZ_FUKM01000002.1"/>
</dbReference>
<dbReference type="OrthoDB" id="9055647at2"/>
<feature type="transmembrane region" description="Helical" evidence="8">
    <location>
        <begin position="171"/>
        <end position="191"/>
    </location>
</feature>
<feature type="transmembrane region" description="Helical" evidence="8">
    <location>
        <begin position="198"/>
        <end position="222"/>
    </location>
</feature>
<dbReference type="GO" id="GO:0033214">
    <property type="term" value="P:siderophore-iron import into cell"/>
    <property type="evidence" value="ECO:0007669"/>
    <property type="project" value="TreeGrafter"/>
</dbReference>
<dbReference type="SUPFAM" id="SSF81345">
    <property type="entry name" value="ABC transporter involved in vitamin B12 uptake, BtuC"/>
    <property type="match status" value="1"/>
</dbReference>
<reference evidence="9 10" key="1">
    <citation type="submission" date="2017-02" db="EMBL/GenBank/DDBJ databases">
        <authorList>
            <person name="Dridi B."/>
        </authorList>
    </citation>
    <scope>NUCLEOTIDE SEQUENCE [LARGE SCALE GENOMIC DNA]</scope>
    <source>
        <strain evidence="9 10">JB380</strain>
    </source>
</reference>
<accession>A0A1R4HMS5</accession>
<keyword evidence="3" id="KW-0813">Transport</keyword>
<evidence type="ECO:0000256" key="4">
    <source>
        <dbReference type="ARBA" id="ARBA00022475"/>
    </source>
</evidence>
<comment type="similarity">
    <text evidence="2">Belongs to the binding-protein-dependent transport system permease family. FecCD subfamily.</text>
</comment>
<name>A0A1R4HMS5_9GAMM</name>
<dbReference type="GO" id="GO:0005886">
    <property type="term" value="C:plasma membrane"/>
    <property type="evidence" value="ECO:0007669"/>
    <property type="project" value="UniProtKB-SubCell"/>
</dbReference>
<keyword evidence="5 8" id="KW-0812">Transmembrane</keyword>
<feature type="transmembrane region" description="Helical" evidence="8">
    <location>
        <begin position="289"/>
        <end position="314"/>
    </location>
</feature>
<comment type="subcellular location">
    <subcellularLocation>
        <location evidence="1">Cell membrane</location>
        <topology evidence="1">Multi-pass membrane protein</topology>
    </subcellularLocation>
</comment>
<feature type="transmembrane region" description="Helical" evidence="8">
    <location>
        <begin position="61"/>
        <end position="81"/>
    </location>
</feature>
<feature type="transmembrane region" description="Helical" evidence="8">
    <location>
        <begin position="326"/>
        <end position="346"/>
    </location>
</feature>
<evidence type="ECO:0000256" key="2">
    <source>
        <dbReference type="ARBA" id="ARBA00007935"/>
    </source>
</evidence>
<sequence>MTPRWLKAEFKKQGATAVVARTPGMGMAHYEKEPVEPPAGYWRWGEHRGDGYSILLEQRAVWVNSGLAVVLLLACIAYLSLGTITLDPRDVVQALAGQGDMMTGFMVQELRLPRLVAACLTGGAFALAGILMQTLARNRLATPGIIGIDNGATAFAVASVVGMSVSLAPSAMALTGAATAAVITFGLAAGSGTQGYRFIVAGIGVGAIFGAITQLMLARVAIDTANAAYPWTVGSLNARSGGSVQLLGIGLALGFVAALVLARSLTVLRFSDATASGLGINTTVRRIQILLLSVALTALAVAVAGPVGMVGLIGPEIARALSTPRHVPVVAATLAGALVMVLADLAGRTLLSPIELPVGIVTAIIGGPWLLWILMRPQRSHA</sequence>
<comment type="caution">
    <text evidence="9">The sequence shown here is derived from an EMBL/GenBank/DDBJ whole genome shotgun (WGS) entry which is preliminary data.</text>
</comment>
<evidence type="ECO:0000256" key="8">
    <source>
        <dbReference type="SAM" id="Phobius"/>
    </source>
</evidence>
<evidence type="ECO:0000256" key="7">
    <source>
        <dbReference type="ARBA" id="ARBA00023136"/>
    </source>
</evidence>
<dbReference type="Pfam" id="PF01032">
    <property type="entry name" value="FecCD"/>
    <property type="match status" value="1"/>
</dbReference>
<feature type="transmembrane region" description="Helical" evidence="8">
    <location>
        <begin position="144"/>
        <end position="165"/>
    </location>
</feature>
<proteinExistence type="inferred from homology"/>
<keyword evidence="6 8" id="KW-1133">Transmembrane helix</keyword>